<protein>
    <submittedName>
        <fullName evidence="1">Uncharacterized protein</fullName>
    </submittedName>
</protein>
<evidence type="ECO:0000313" key="2">
    <source>
        <dbReference type="Proteomes" id="UP000007875"/>
    </source>
</evidence>
<reference evidence="2" key="1">
    <citation type="submission" date="2003-08" db="EMBL/GenBank/DDBJ databases">
        <authorList>
            <person name="Birren B."/>
            <person name="Nusbaum C."/>
            <person name="Abebe A."/>
            <person name="Abouelleil A."/>
            <person name="Adekoya E."/>
            <person name="Ait-zahra M."/>
            <person name="Allen N."/>
            <person name="Allen T."/>
            <person name="An P."/>
            <person name="Anderson M."/>
            <person name="Anderson S."/>
            <person name="Arachchi H."/>
            <person name="Armbruster J."/>
            <person name="Bachantsang P."/>
            <person name="Baldwin J."/>
            <person name="Barry A."/>
            <person name="Bayul T."/>
            <person name="Blitshsteyn B."/>
            <person name="Bloom T."/>
            <person name="Blye J."/>
            <person name="Boguslavskiy L."/>
            <person name="Borowsky M."/>
            <person name="Boukhgalter B."/>
            <person name="Brunache A."/>
            <person name="Butler J."/>
            <person name="Calixte N."/>
            <person name="Calvo S."/>
            <person name="Camarata J."/>
            <person name="Campo K."/>
            <person name="Chang J."/>
            <person name="Cheshatsang Y."/>
            <person name="Citroen M."/>
            <person name="Collymore A."/>
            <person name="Considine T."/>
            <person name="Cook A."/>
            <person name="Cooke P."/>
            <person name="Corum B."/>
            <person name="Cuomo C."/>
            <person name="David R."/>
            <person name="Dawoe T."/>
            <person name="Degray S."/>
            <person name="Dodge S."/>
            <person name="Dooley K."/>
            <person name="Dorje P."/>
            <person name="Dorjee K."/>
            <person name="Dorris L."/>
            <person name="Duffey N."/>
            <person name="Dupes A."/>
            <person name="Elkins T."/>
            <person name="Engels R."/>
            <person name="Erickson J."/>
            <person name="Farina A."/>
            <person name="Faro S."/>
            <person name="Ferreira P."/>
            <person name="Fischer H."/>
            <person name="Fitzgerald M."/>
            <person name="Foley K."/>
            <person name="Gage D."/>
            <person name="Galagan J."/>
            <person name="Gearin G."/>
            <person name="Gnerre S."/>
            <person name="Gnirke A."/>
            <person name="Goyette A."/>
            <person name="Graham J."/>
            <person name="Grandbois E."/>
            <person name="Gyaltsen K."/>
            <person name="Hafez N."/>
            <person name="Hagopian D."/>
            <person name="Hagos B."/>
            <person name="Hall J."/>
            <person name="Hatcher B."/>
            <person name="Heller A."/>
            <person name="Higgins H."/>
            <person name="Honan T."/>
            <person name="Horn A."/>
            <person name="Houde N."/>
            <person name="Hughes L."/>
            <person name="Hulme W."/>
            <person name="Husby E."/>
            <person name="Iliev I."/>
            <person name="Jaffe D."/>
            <person name="Jones C."/>
            <person name="Kamal M."/>
            <person name="Kamat A."/>
            <person name="Kamvysselis M."/>
            <person name="Karlsson E."/>
            <person name="Kells C."/>
            <person name="Kieu A."/>
            <person name="Kisner P."/>
            <person name="Kodira C."/>
            <person name="Kulbokas E."/>
            <person name="Labutti K."/>
            <person name="Lama D."/>
            <person name="Landers T."/>
            <person name="Leger J."/>
            <person name="Levine S."/>
            <person name="Lewis D."/>
            <person name="Lewis T."/>
            <person name="Lindblad-toh K."/>
            <person name="Liu X."/>
            <person name="Lokyitsang T."/>
            <person name="Lokyitsang Y."/>
            <person name="Lucien O."/>
            <person name="Lui A."/>
            <person name="Ma L.J."/>
            <person name="Mabbitt R."/>
            <person name="Macdonald J."/>
            <person name="Maclean C."/>
            <person name="Major J."/>
            <person name="Manning J."/>
            <person name="Marabella R."/>
            <person name="Maru K."/>
            <person name="Matthews C."/>
            <person name="Mauceli E."/>
            <person name="Mccarthy M."/>
            <person name="Mcdonough S."/>
            <person name="Mcghee T."/>
            <person name="Meldrim J."/>
            <person name="Meneus L."/>
            <person name="Mesirov J."/>
            <person name="Mihalev A."/>
            <person name="Mihova T."/>
            <person name="Mikkelsen T."/>
            <person name="Mlenga V."/>
            <person name="Moru K."/>
            <person name="Mozes J."/>
            <person name="Mulrain L."/>
            <person name="Munson G."/>
            <person name="Naylor J."/>
            <person name="Newes C."/>
            <person name="Nguyen C."/>
            <person name="Nguyen N."/>
            <person name="Nguyen T."/>
            <person name="Nicol R."/>
            <person name="Nielsen C."/>
            <person name="Nizzari M."/>
            <person name="Norbu C."/>
            <person name="Norbu N."/>
            <person name="O'donnell P."/>
            <person name="Okoawo O."/>
            <person name="O'leary S."/>
            <person name="Omotosho B."/>
            <person name="O'neill K."/>
            <person name="Osman S."/>
            <person name="Parker S."/>
            <person name="Perrin D."/>
            <person name="Phunkhang P."/>
            <person name="Piqani B."/>
            <person name="Purcell S."/>
            <person name="Rachupka T."/>
            <person name="Ramasamy U."/>
            <person name="Rameau R."/>
            <person name="Ray V."/>
            <person name="Raymond C."/>
            <person name="Retta R."/>
            <person name="Richardson S."/>
            <person name="Rise C."/>
            <person name="Rodriguez J."/>
            <person name="Rogers J."/>
            <person name="Rogov P."/>
            <person name="Rutman M."/>
            <person name="Schupbach R."/>
            <person name="Seaman C."/>
            <person name="Settipalli S."/>
            <person name="Sharpe T."/>
            <person name="Sheridan J."/>
            <person name="Sherpa N."/>
            <person name="Shi J."/>
            <person name="Smirnov S."/>
            <person name="Smith C."/>
            <person name="Sougnez C."/>
            <person name="Spencer B."/>
            <person name="Stalker J."/>
            <person name="Stange-thomann N."/>
            <person name="Stavropoulos S."/>
            <person name="Stetson K."/>
            <person name="Stone C."/>
            <person name="Stone S."/>
            <person name="Stubbs M."/>
            <person name="Talamas J."/>
            <person name="Tchuinga P."/>
            <person name="Tenzing P."/>
            <person name="Tesfaye S."/>
            <person name="Theodore J."/>
            <person name="Thoulutsang Y."/>
            <person name="Topham K."/>
            <person name="Towey S."/>
            <person name="Tsamla T."/>
            <person name="Tsomo N."/>
            <person name="Vallee D."/>
            <person name="Vassiliev H."/>
            <person name="Venkataraman V."/>
            <person name="Vinson J."/>
            <person name="Vo A."/>
            <person name="Wade C."/>
            <person name="Wang S."/>
            <person name="Wangchuk T."/>
            <person name="Wangdi T."/>
            <person name="Whittaker C."/>
            <person name="Wilkinson J."/>
            <person name="Wu Y."/>
            <person name="Wyman D."/>
            <person name="Yadav S."/>
            <person name="Yang S."/>
            <person name="Yang X."/>
            <person name="Yeager S."/>
            <person name="Yee E."/>
            <person name="Young G."/>
            <person name="Zainoun J."/>
            <person name="Zembeck L."/>
            <person name="Zimmer A."/>
            <person name="Zody M."/>
            <person name="Lander E."/>
        </authorList>
    </citation>
    <scope>NUCLEOTIDE SEQUENCE [LARGE SCALE GENOMIC DNA]</scope>
</reference>
<sequence>MKMSRCYLKTWEEIDANDVFGMINRPNFGELFNNYCNSRDGHAEGSLKWATRQDLKDGRCVVSYKKELAETIIAGITVYFYKS</sequence>
<dbReference type="AlphaFoldDB" id="H2YVJ0"/>
<dbReference type="Proteomes" id="UP000007875">
    <property type="component" value="Unassembled WGS sequence"/>
</dbReference>
<accession>H2YVJ0</accession>
<dbReference type="Ensembl" id="ENSCSAVT00000009467.1">
    <property type="protein sequence ID" value="ENSCSAVP00000009350.1"/>
    <property type="gene ID" value="ENSCSAVG00000005510.1"/>
</dbReference>
<reference evidence="1" key="2">
    <citation type="submission" date="2025-08" db="UniProtKB">
        <authorList>
            <consortium name="Ensembl"/>
        </authorList>
    </citation>
    <scope>IDENTIFICATION</scope>
</reference>
<dbReference type="HOGENOM" id="CLU_2541902_0_0_1"/>
<reference evidence="1" key="3">
    <citation type="submission" date="2025-09" db="UniProtKB">
        <authorList>
            <consortium name="Ensembl"/>
        </authorList>
    </citation>
    <scope>IDENTIFICATION</scope>
</reference>
<keyword evidence="2" id="KW-1185">Reference proteome</keyword>
<proteinExistence type="predicted"/>
<organism evidence="1 2">
    <name type="scientific">Ciona savignyi</name>
    <name type="common">Pacific transparent sea squirt</name>
    <dbReference type="NCBI Taxonomy" id="51511"/>
    <lineage>
        <taxon>Eukaryota</taxon>
        <taxon>Metazoa</taxon>
        <taxon>Chordata</taxon>
        <taxon>Tunicata</taxon>
        <taxon>Ascidiacea</taxon>
        <taxon>Phlebobranchia</taxon>
        <taxon>Cionidae</taxon>
        <taxon>Ciona</taxon>
    </lineage>
</organism>
<name>H2YVJ0_CIOSA</name>
<dbReference type="InParanoid" id="H2YVJ0"/>
<evidence type="ECO:0000313" key="1">
    <source>
        <dbReference type="Ensembl" id="ENSCSAVP00000009350.1"/>
    </source>
</evidence>